<organism evidence="2">
    <name type="scientific">Xenopus tropicalis</name>
    <name type="common">Western clawed frog</name>
    <name type="synonym">Silurana tropicalis</name>
    <dbReference type="NCBI Taxonomy" id="8364"/>
    <lineage>
        <taxon>Eukaryota</taxon>
        <taxon>Metazoa</taxon>
        <taxon>Chordata</taxon>
        <taxon>Craniata</taxon>
        <taxon>Vertebrata</taxon>
        <taxon>Euteleostomi</taxon>
        <taxon>Amphibia</taxon>
        <taxon>Batrachia</taxon>
        <taxon>Anura</taxon>
        <taxon>Pipoidea</taxon>
        <taxon>Pipidae</taxon>
        <taxon>Xenopodinae</taxon>
        <taxon>Xenopus</taxon>
        <taxon>Silurana</taxon>
    </lineage>
</organism>
<evidence type="ECO:0000313" key="2">
    <source>
        <dbReference type="Ensembl" id="ENSXETP00000085303"/>
    </source>
</evidence>
<dbReference type="Proteomes" id="UP000008143">
    <property type="component" value="Chromosome 7"/>
</dbReference>
<reference evidence="4" key="3">
    <citation type="submission" date="2025-04" db="UniProtKB">
        <authorList>
            <consortium name="RefSeq"/>
        </authorList>
    </citation>
    <scope>IDENTIFICATION</scope>
    <source>
        <strain evidence="4">Nigerian</strain>
        <tissue evidence="4">Liver and blood</tissue>
    </source>
</reference>
<dbReference type="GeneTree" id="ENSGT00940000170983"/>
<gene>
    <name evidence="2 4 5" type="primary">plac9</name>
</gene>
<dbReference type="KEGG" id="xtr:100496864"/>
<dbReference type="STRING" id="8364.ENSXETP00000026120"/>
<reference evidence="2" key="2">
    <citation type="submission" date="2020-05" db="UniProtKB">
        <authorList>
            <consortium name="Ensembl"/>
        </authorList>
    </citation>
    <scope>IDENTIFICATION</scope>
</reference>
<sequence length="97" mass="10614">MRILLAAALLLLGLLAGSFTVADPVSILHGPAQRGDWCSEHRLLHRRIDIIEERVEKTVEYLHSEIASLLDSISGASWALPSAPGSPLLDIFDEDSR</sequence>
<evidence type="ECO:0000313" key="3">
    <source>
        <dbReference type="Proteomes" id="UP000008143"/>
    </source>
</evidence>
<feature type="signal peptide" evidence="1">
    <location>
        <begin position="1"/>
        <end position="22"/>
    </location>
</feature>
<feature type="chain" id="PRO_5044621565" evidence="1">
    <location>
        <begin position="23"/>
        <end position="97"/>
    </location>
</feature>
<dbReference type="PANTHER" id="PTHR37355:SF1">
    <property type="entry name" value="PLACENTA-SPECIFIC PROTEIN 9"/>
    <property type="match status" value="1"/>
</dbReference>
<proteinExistence type="predicted"/>
<reference evidence="2" key="1">
    <citation type="journal article" date="2010" name="Science">
        <title>The genome of the Western clawed frog Xenopus tropicalis.</title>
        <authorList>
            <person name="Hellsten U."/>
            <person name="Harland R.M."/>
            <person name="Gilchrist M.J."/>
            <person name="Hendrix D."/>
            <person name="Jurka J."/>
            <person name="Kapitonov V."/>
            <person name="Ovcharenko I."/>
            <person name="Putnam N.H."/>
            <person name="Shu S."/>
            <person name="Taher L."/>
            <person name="Blitz I.L."/>
            <person name="Blumberg B."/>
            <person name="Dichmann D.S."/>
            <person name="Dubchak I."/>
            <person name="Amaya E."/>
            <person name="Detter J.C."/>
            <person name="Fletcher R."/>
            <person name="Gerhard D.S."/>
            <person name="Goodstein D."/>
            <person name="Graves T."/>
            <person name="Grigoriev I.V."/>
            <person name="Grimwood J."/>
            <person name="Kawashima T."/>
            <person name="Lindquist E."/>
            <person name="Lucas S.M."/>
            <person name="Mead P.E."/>
            <person name="Mitros T."/>
            <person name="Ogino H."/>
            <person name="Ohta Y."/>
            <person name="Poliakov A.V."/>
            <person name="Pollet N."/>
            <person name="Robert J."/>
            <person name="Salamov A."/>
            <person name="Sater A.K."/>
            <person name="Schmutz J."/>
            <person name="Terry A."/>
            <person name="Vize P.D."/>
            <person name="Warren W.C."/>
            <person name="Wells D."/>
            <person name="Wills A."/>
            <person name="Wilson R.K."/>
            <person name="Zimmerman L.B."/>
            <person name="Zorn A.M."/>
            <person name="Grainger R."/>
            <person name="Grammer T."/>
            <person name="Khokha M.K."/>
            <person name="Richardson P.M."/>
            <person name="Rokhsar D.S."/>
        </authorList>
    </citation>
    <scope>NUCLEOTIDE SEQUENCE [LARGE SCALE GENOMIC DNA]</scope>
    <source>
        <strain evidence="2">Nigerian</strain>
    </source>
</reference>
<protein>
    <submittedName>
        <fullName evidence="2">Placenta associated 9</fullName>
    </submittedName>
    <submittedName>
        <fullName evidence="4">Placenta-specific protein 9</fullName>
    </submittedName>
</protein>
<dbReference type="OrthoDB" id="9937406at2759"/>
<keyword evidence="3" id="KW-1185">Reference proteome</keyword>
<name>A0A5G3J5M4_XENTR</name>
<evidence type="ECO:0000313" key="5">
    <source>
        <dbReference type="Xenbase" id="XB-GENE-29099275"/>
    </source>
</evidence>
<dbReference type="RefSeq" id="XP_002940487.3">
    <property type="nucleotide sequence ID" value="XM_002940441.5"/>
</dbReference>
<dbReference type="AlphaFoldDB" id="A0A5G3J5M4"/>
<dbReference type="Pfam" id="PF15205">
    <property type="entry name" value="PLAC9"/>
    <property type="match status" value="1"/>
</dbReference>
<dbReference type="CTD" id="219348"/>
<dbReference type="Bgee" id="ENSXETG00000035462">
    <property type="expression patterns" value="Expressed in heart and 10 other cell types or tissues"/>
</dbReference>
<dbReference type="AGR" id="Xenbase:XB-GENE-29099275"/>
<evidence type="ECO:0000256" key="1">
    <source>
        <dbReference type="SAM" id="SignalP"/>
    </source>
</evidence>
<dbReference type="GeneID" id="100496864"/>
<dbReference type="Ensembl" id="ENSXETT00000069785">
    <property type="protein sequence ID" value="ENSXETP00000085303"/>
    <property type="gene ID" value="ENSXETG00000035462"/>
</dbReference>
<dbReference type="OMA" id="DHNTIHR"/>
<dbReference type="PANTHER" id="PTHR37355">
    <property type="entry name" value="PLACENTA-SPECIFIC PROTEIN 9"/>
    <property type="match status" value="1"/>
</dbReference>
<keyword evidence="1" id="KW-0732">Signal</keyword>
<accession>A0A5G3J5M4</accession>
<dbReference type="Xenbase" id="XB-GENE-29099275">
    <property type="gene designation" value="plac9"/>
</dbReference>
<evidence type="ECO:0000313" key="4">
    <source>
        <dbReference type="RefSeq" id="XP_002940487.3"/>
    </source>
</evidence>
<dbReference type="InterPro" id="IPR027941">
    <property type="entry name" value="PLAC9"/>
</dbReference>